<dbReference type="CDD" id="cd00096">
    <property type="entry name" value="Ig"/>
    <property type="match status" value="2"/>
</dbReference>
<keyword evidence="5" id="KW-0325">Glycoprotein</keyword>
<dbReference type="InterPro" id="IPR000483">
    <property type="entry name" value="Cys-rich_flank_reg_C"/>
</dbReference>
<feature type="domain" description="Ig-like" evidence="8">
    <location>
        <begin position="1952"/>
        <end position="2032"/>
    </location>
</feature>
<feature type="region of interest" description="Disordered" evidence="6">
    <location>
        <begin position="674"/>
        <end position="764"/>
    </location>
</feature>
<feature type="region of interest" description="Disordered" evidence="6">
    <location>
        <begin position="1448"/>
        <end position="1516"/>
    </location>
</feature>
<keyword evidence="1" id="KW-0433">Leucine-rich repeat</keyword>
<dbReference type="SUPFAM" id="SSF52058">
    <property type="entry name" value="L domain-like"/>
    <property type="match status" value="1"/>
</dbReference>
<evidence type="ECO:0000256" key="3">
    <source>
        <dbReference type="ARBA" id="ARBA00022737"/>
    </source>
</evidence>
<dbReference type="FunFam" id="2.60.40.10:FF:001502">
    <property type="entry name" value="Matrix remodeling associated 5"/>
    <property type="match status" value="1"/>
</dbReference>
<feature type="compositionally biased region" description="Low complexity" evidence="6">
    <location>
        <begin position="1811"/>
        <end position="1828"/>
    </location>
</feature>
<feature type="region of interest" description="Disordered" evidence="6">
    <location>
        <begin position="1808"/>
        <end position="1830"/>
    </location>
</feature>
<dbReference type="GO" id="GO:0071559">
    <property type="term" value="P:response to transforming growth factor beta"/>
    <property type="evidence" value="ECO:0007669"/>
    <property type="project" value="TreeGrafter"/>
</dbReference>
<feature type="compositionally biased region" description="Basic residues" evidence="6">
    <location>
        <begin position="1222"/>
        <end position="1234"/>
    </location>
</feature>
<dbReference type="SMART" id="SM00369">
    <property type="entry name" value="LRR_TYP"/>
    <property type="match status" value="6"/>
</dbReference>
<feature type="region of interest" description="Disordered" evidence="6">
    <location>
        <begin position="830"/>
        <end position="898"/>
    </location>
</feature>
<dbReference type="Pfam" id="PF13855">
    <property type="entry name" value="LRR_8"/>
    <property type="match status" value="1"/>
</dbReference>
<feature type="region of interest" description="Disordered" evidence="6">
    <location>
        <begin position="1375"/>
        <end position="1408"/>
    </location>
</feature>
<dbReference type="GO" id="GO:0070062">
    <property type="term" value="C:extracellular exosome"/>
    <property type="evidence" value="ECO:0007669"/>
    <property type="project" value="TreeGrafter"/>
</dbReference>
<evidence type="ECO:0000256" key="7">
    <source>
        <dbReference type="SAM" id="SignalP"/>
    </source>
</evidence>
<dbReference type="InterPro" id="IPR007110">
    <property type="entry name" value="Ig-like_dom"/>
</dbReference>
<feature type="compositionally biased region" description="Polar residues" evidence="6">
    <location>
        <begin position="838"/>
        <end position="848"/>
    </location>
</feature>
<feature type="compositionally biased region" description="Basic and acidic residues" evidence="6">
    <location>
        <begin position="1452"/>
        <end position="1462"/>
    </location>
</feature>
<proteinExistence type="predicted"/>
<dbReference type="InterPro" id="IPR050467">
    <property type="entry name" value="LRFN"/>
</dbReference>
<dbReference type="SMART" id="SM00082">
    <property type="entry name" value="LRRCT"/>
    <property type="match status" value="1"/>
</dbReference>
<dbReference type="PROSITE" id="PS50835">
    <property type="entry name" value="IG_LIKE"/>
    <property type="match status" value="5"/>
</dbReference>
<dbReference type="FunFam" id="2.60.40.10:FF:001402">
    <property type="entry name" value="Matrix remodeling associated 5"/>
    <property type="match status" value="1"/>
</dbReference>
<dbReference type="SUPFAM" id="SSF48726">
    <property type="entry name" value="Immunoglobulin"/>
    <property type="match status" value="6"/>
</dbReference>
<dbReference type="InterPro" id="IPR032675">
    <property type="entry name" value="LRR_dom_sf"/>
</dbReference>
<feature type="domain" description="Ig-like" evidence="8">
    <location>
        <begin position="480"/>
        <end position="565"/>
    </location>
</feature>
<dbReference type="Pfam" id="PF13927">
    <property type="entry name" value="Ig_3"/>
    <property type="match status" value="4"/>
</dbReference>
<feature type="domain" description="Ig-like" evidence="8">
    <location>
        <begin position="582"/>
        <end position="677"/>
    </location>
</feature>
<reference evidence="10" key="1">
    <citation type="submission" date="2025-08" db="UniProtKB">
        <authorList>
            <consortium name="RefSeq"/>
        </authorList>
    </citation>
    <scope>IDENTIFICATION</scope>
    <source>
        <tissue evidence="10">Blood</tissue>
    </source>
</reference>
<feature type="compositionally biased region" description="Basic residues" evidence="6">
    <location>
        <begin position="743"/>
        <end position="757"/>
    </location>
</feature>
<evidence type="ECO:0000256" key="6">
    <source>
        <dbReference type="SAM" id="MobiDB-lite"/>
    </source>
</evidence>
<feature type="compositionally biased region" description="Basic residues" evidence="6">
    <location>
        <begin position="679"/>
        <end position="691"/>
    </location>
</feature>
<evidence type="ECO:0000256" key="1">
    <source>
        <dbReference type="ARBA" id="ARBA00022614"/>
    </source>
</evidence>
<dbReference type="InterPro" id="IPR003598">
    <property type="entry name" value="Ig_sub2"/>
</dbReference>
<gene>
    <name evidence="10" type="primary">MXRA5</name>
</gene>
<dbReference type="Gene3D" id="2.60.40.10">
    <property type="entry name" value="Immunoglobulins"/>
    <property type="match status" value="6"/>
</dbReference>
<feature type="chain" id="PRO_5028328093" evidence="7">
    <location>
        <begin position="34"/>
        <end position="2183"/>
    </location>
</feature>
<dbReference type="InterPro" id="IPR001611">
    <property type="entry name" value="Leu-rich_rpt"/>
</dbReference>
<keyword evidence="4" id="KW-1015">Disulfide bond</keyword>
<feature type="signal peptide" evidence="7">
    <location>
        <begin position="1"/>
        <end position="33"/>
    </location>
</feature>
<dbReference type="KEGG" id="bbis:104985311"/>
<evidence type="ECO:0000313" key="10">
    <source>
        <dbReference type="RefSeq" id="XP_010833720.1"/>
    </source>
</evidence>
<dbReference type="FunFam" id="2.60.40.10:FF:001146">
    <property type="entry name" value="Matrix remodeling associated 5"/>
    <property type="match status" value="1"/>
</dbReference>
<dbReference type="Gene3D" id="3.80.10.10">
    <property type="entry name" value="Ribonuclease Inhibitor"/>
    <property type="match status" value="2"/>
</dbReference>
<dbReference type="Pfam" id="PF07679">
    <property type="entry name" value="I-set"/>
    <property type="match status" value="1"/>
</dbReference>
<dbReference type="InterPro" id="IPR000372">
    <property type="entry name" value="LRRNT"/>
</dbReference>
<keyword evidence="3" id="KW-0677">Repeat</keyword>
<keyword evidence="2 7" id="KW-0732">Signal</keyword>
<dbReference type="RefSeq" id="XP_010833720.1">
    <property type="nucleotide sequence ID" value="XM_010835418.1"/>
</dbReference>
<dbReference type="GeneID" id="104985311"/>
<keyword evidence="9" id="KW-1185">Reference proteome</keyword>
<evidence type="ECO:0000256" key="5">
    <source>
        <dbReference type="ARBA" id="ARBA00023180"/>
    </source>
</evidence>
<feature type="non-terminal residue" evidence="10">
    <location>
        <position position="2183"/>
    </location>
</feature>
<feature type="region of interest" description="Disordered" evidence="6">
    <location>
        <begin position="1120"/>
        <end position="1183"/>
    </location>
</feature>
<dbReference type="SMART" id="SM00013">
    <property type="entry name" value="LRRNT"/>
    <property type="match status" value="1"/>
</dbReference>
<feature type="compositionally biased region" description="Basic residues" evidence="6">
    <location>
        <begin position="1138"/>
        <end position="1161"/>
    </location>
</feature>
<evidence type="ECO:0000259" key="8">
    <source>
        <dbReference type="PROSITE" id="PS50835"/>
    </source>
</evidence>
<feature type="domain" description="Ig-like" evidence="8">
    <location>
        <begin position="2037"/>
        <end position="2131"/>
    </location>
</feature>
<evidence type="ECO:0000313" key="9">
    <source>
        <dbReference type="Proteomes" id="UP000515208"/>
    </source>
</evidence>
<feature type="region of interest" description="Disordered" evidence="6">
    <location>
        <begin position="1210"/>
        <end position="1234"/>
    </location>
</feature>
<organism evidence="9 10">
    <name type="scientific">Bison bison bison</name>
    <name type="common">North American plains bison</name>
    <dbReference type="NCBI Taxonomy" id="43346"/>
    <lineage>
        <taxon>Eukaryota</taxon>
        <taxon>Metazoa</taxon>
        <taxon>Chordata</taxon>
        <taxon>Craniata</taxon>
        <taxon>Vertebrata</taxon>
        <taxon>Euteleostomi</taxon>
        <taxon>Mammalia</taxon>
        <taxon>Eutheria</taxon>
        <taxon>Laurasiatheria</taxon>
        <taxon>Artiodactyla</taxon>
        <taxon>Ruminantia</taxon>
        <taxon>Pecora</taxon>
        <taxon>Bovidae</taxon>
        <taxon>Bovinae</taxon>
        <taxon>Bison</taxon>
    </lineage>
</organism>
<feature type="compositionally biased region" description="Low complexity" evidence="6">
    <location>
        <begin position="1492"/>
        <end position="1503"/>
    </location>
</feature>
<feature type="region of interest" description="Disordered" evidence="6">
    <location>
        <begin position="1702"/>
        <end position="1727"/>
    </location>
</feature>
<evidence type="ECO:0000256" key="4">
    <source>
        <dbReference type="ARBA" id="ARBA00023157"/>
    </source>
</evidence>
<dbReference type="InterPro" id="IPR036179">
    <property type="entry name" value="Ig-like_dom_sf"/>
</dbReference>
<dbReference type="PANTHER" id="PTHR45842">
    <property type="entry name" value="SYNAPTIC ADHESION-LIKE MOLECULE SALM"/>
    <property type="match status" value="1"/>
</dbReference>
<dbReference type="SMART" id="SM00408">
    <property type="entry name" value="IGc2"/>
    <property type="match status" value="5"/>
</dbReference>
<feature type="domain" description="Ig-like" evidence="8">
    <location>
        <begin position="1855"/>
        <end position="1948"/>
    </location>
</feature>
<evidence type="ECO:0000256" key="2">
    <source>
        <dbReference type="ARBA" id="ARBA00022729"/>
    </source>
</evidence>
<dbReference type="FunFam" id="2.60.40.10:FF:002119">
    <property type="entry name" value="Matrix remodeling associated 5"/>
    <property type="match status" value="1"/>
</dbReference>
<feature type="compositionally biased region" description="Acidic residues" evidence="6">
    <location>
        <begin position="704"/>
        <end position="716"/>
    </location>
</feature>
<dbReference type="Proteomes" id="UP000515208">
    <property type="component" value="Unplaced"/>
</dbReference>
<feature type="region of interest" description="Disordered" evidence="6">
    <location>
        <begin position="1741"/>
        <end position="1760"/>
    </location>
</feature>
<feature type="region of interest" description="Disordered" evidence="6">
    <location>
        <begin position="288"/>
        <end position="317"/>
    </location>
</feature>
<feature type="compositionally biased region" description="Polar residues" evidence="6">
    <location>
        <begin position="1026"/>
        <end position="1040"/>
    </location>
</feature>
<feature type="region of interest" description="Disordered" evidence="6">
    <location>
        <begin position="1635"/>
        <end position="1669"/>
    </location>
</feature>
<dbReference type="SMART" id="SM00409">
    <property type="entry name" value="IG"/>
    <property type="match status" value="5"/>
</dbReference>
<dbReference type="CTD" id="25878"/>
<dbReference type="GO" id="GO:0005201">
    <property type="term" value="F:extracellular matrix structural constituent"/>
    <property type="evidence" value="ECO:0007669"/>
    <property type="project" value="TreeGrafter"/>
</dbReference>
<feature type="compositionally biased region" description="Polar residues" evidence="6">
    <location>
        <begin position="1396"/>
        <end position="1407"/>
    </location>
</feature>
<accession>A0A6P3H510</accession>
<name>A0A6P3H510_BISBB</name>
<dbReference type="OrthoDB" id="676979at2759"/>
<feature type="region of interest" description="Disordered" evidence="6">
    <location>
        <begin position="1025"/>
        <end position="1093"/>
    </location>
</feature>
<protein>
    <submittedName>
        <fullName evidence="10">Matrix-remodeling-associated protein 5</fullName>
    </submittedName>
</protein>
<sequence>MAHPDEMPMTWARWRALSMVLILLWGRPHVALACPHPCACYVPSEVHCTFRSLASVPAGISPHVERINLGFNSIQALSETSFAGLTKLELLMIHGNDIPSIPDGALRDLISLQVFKFSYNKLRVITGETLQGLWNLVRLHMDHNQIEFIHPEAFRGLTSLRLLHLEGNLLRQLHPATFSTFAFLDYFRLSTVRHLYLAENAISTLPTGMLQNMPLLENLYLHGNPWACDCDMTWFLQWDAKTKGVLKCKKDKAYEGGQLCSTCFSPKKWHGQELQKLRDVRCQKPSIESPLRQNRSRSSEDDQDEDEGADHPFSPDGFQFPAWNVSVNMSDEHGNTVHLVCNIKKPTDVYRLHLNQTDPQEIEINATVALDFECPMTRQNYEKLWKLIAYYSEVPVKLHREPALGKDPRLGYQYRQDADDDSTLYYTGVRAHVLAEPEWVTQPSIELQLNRRLSSAKLVVLSYSSRHALVMSAKDARLSPSRSWVMIEPGRAVQRAQTVLEGSACQLSCKVRASESPSISWVLPDGSVVKAPMEDRDGRFSVLTSGWLKIRSTQPSDAGLYQCIARVRDETDRMLYRVLVQPPVIQPPDAYTVTIQKNPGEPVTLPCQALAVPEAQISWILPNKRMLNAMANASHAYVLADGTLSIPKVQGSDSGYYRCVAVNQRGSDHFTVGVQVSKKGSRGSPKRRGRPGSRTLSGGRGGIVEDEGGSGMGDEENTSKTVLHPQDQEVLIRATDDASGGGKKTRKGRRKLKPWKHPTKEPETNVAEGRRVFESRRRVNVAKKQINPERWADILARVRGRSLPKGTEGPQVITVLAPSLMRQEVTSPLPAVAPGSVSPVQTTSSSEESSGDMFVFGEEEQASSAVEPRVTGTRSEEFIDEDSSEKTVGATPTEVDSNQTPATTLASVLYESSTLQTLEMEHKEPTEENVATDSWSTLHVGSVPEATSPEDESPMDAVPLAESETVTYFYPDLGTNSQPAEKTVKEQASTRFTPTPASWVAEARTSEPLEDPTLGDPSIPVETHLQEQTDSPQLVETGLSTPGHPLTPEGMKETSQTLQEEGTLETHPTDSRSVKGNGQAVHLTTPLDSTPEVMNSVTDLQHPRESMPGVVFGKDMTTAPVTTPAQKDTSPSALTTHPSRKRPHGRRRFRPHKFRHHHKQTPHTTFAPTDAFSPPPTQVPEAKTPSLQVASSLVPTTWVNSAVGTAGRLDTEEHAESVSRGSPHRKQGKKRNRHRYITSTLSSAASVSKPSFSPEDKHRISFPLSSQAALSPTTVSFTTGDPREITGMGAYSTASISKTYSASDRFQETVPVTREPASDGQETKNHGVTDLRDYQTHGLVPGDSVTHAASPSVAEVSPARGFKEVSLMSPFPKTTSWDPPGATQLGVEHTDPPVTSPSEALTESPSVRESADLGEFSPSAAVSTLFQPQRAAPSTTLPVLKVEASSSLAETTVRDQGGRETTHTTVRSEIGPQSRVSTPTPLEEPESPFPPTTLMSSTETTAEPTPPLPSGTSPAWKASKHHVTFHYVGTPETKAPSVNNEVTQHLSKAHQLSTPSSKQDRFTLTPEEALRKEAFDGTMKNMLPHVPDGPDEAGRVLVFHQPARVPATPIPPRGTMRPPHMVTQSPFRYSVTFQPPRHLTRKPGVTAYPSRVWPEGRHTTTPRSPSYPTTPMVVLWPGSKPSIPGTATGQGADRFQGNSRSFANNHLPDLRRDPVGKLPNSRAPPLPGGRFPFFINRTLSFPQLGGTPKPQGPSSPAPALRDRKVNVGPHTRIHSQSIFHMDLGPPAPPILHPPRTTAPPSMNVRTIPPGSSTRSSVPFTTSSVPPSRSFHHGSTKLFSAGGLPASKFWTLGEKPQIVTKSPQSVTVTVETDVTFPCEATGKPKPFVTWTKLSTGALMTPNTRLQRFEVLKNGTFVIRSVQVQDRGQYVCTAKNLHGADRMVVLLAVTAQQPQILASHYKDVTVYLGDTIAMECLAKGTPVPQISWVFPDGRVWQHENRTLSIKEASFQDRGVYKCVASNAAGADSLAIRLHVAALPPVIHQEKAENISLPPGLSIHIHCTARAAPLPSVRWVLRDGTQIRPSQFVHGNLFVFPNGTLYIRNLAPQDSGRYECVAANLVGSARRTVQLTVQRAAANARITGTSPQRTDVRYGGTLRLDCSASGDPWPRIVWRLPSKRMIDALF</sequence>
<feature type="compositionally biased region" description="Polar residues" evidence="6">
    <location>
        <begin position="1120"/>
        <end position="1136"/>
    </location>
</feature>
<dbReference type="FunFam" id="3.80.10.10:FF:000103">
    <property type="entry name" value="Immunoglobulin superfamily member 10"/>
    <property type="match status" value="1"/>
</dbReference>
<dbReference type="InterPro" id="IPR013783">
    <property type="entry name" value="Ig-like_fold"/>
</dbReference>
<dbReference type="InterPro" id="IPR003599">
    <property type="entry name" value="Ig_sub"/>
</dbReference>
<dbReference type="InterPro" id="IPR013098">
    <property type="entry name" value="Ig_I-set"/>
</dbReference>
<dbReference type="InterPro" id="IPR003591">
    <property type="entry name" value="Leu-rich_rpt_typical-subtyp"/>
</dbReference>
<dbReference type="PANTHER" id="PTHR45842:SF4">
    <property type="entry name" value="MATRIX-REMODELING-ASSOCIATED PROTEIN 5"/>
    <property type="match status" value="1"/>
</dbReference>
<feature type="compositionally biased region" description="Low complexity" evidence="6">
    <location>
        <begin position="1659"/>
        <end position="1669"/>
    </location>
</feature>